<accession>A0ABQ3LDI3</accession>
<evidence type="ECO:0000313" key="2">
    <source>
        <dbReference type="EMBL" id="GHH12329.1"/>
    </source>
</evidence>
<dbReference type="Proteomes" id="UP000635387">
    <property type="component" value="Unassembled WGS sequence"/>
</dbReference>
<feature type="transmembrane region" description="Helical" evidence="1">
    <location>
        <begin position="367"/>
        <end position="386"/>
    </location>
</feature>
<dbReference type="InterPro" id="IPR011041">
    <property type="entry name" value="Quinoprot_gluc/sorb_DH_b-prop"/>
</dbReference>
<keyword evidence="1" id="KW-0812">Transmembrane</keyword>
<evidence type="ECO:0000313" key="3">
    <source>
        <dbReference type="Proteomes" id="UP000635387"/>
    </source>
</evidence>
<keyword evidence="1" id="KW-1133">Transmembrane helix</keyword>
<reference evidence="3" key="1">
    <citation type="journal article" date="2019" name="Int. J. Syst. Evol. Microbiol.">
        <title>The Global Catalogue of Microorganisms (GCM) 10K type strain sequencing project: providing services to taxonomists for standard genome sequencing and annotation.</title>
        <authorList>
            <consortium name="The Broad Institute Genomics Platform"/>
            <consortium name="The Broad Institute Genome Sequencing Center for Infectious Disease"/>
            <person name="Wu L."/>
            <person name="Ma J."/>
        </authorList>
    </citation>
    <scope>NUCLEOTIDE SEQUENCE [LARGE SCALE GENOMIC DNA]</scope>
    <source>
        <strain evidence="3">CGMCC 4.7683</strain>
    </source>
</reference>
<protein>
    <submittedName>
        <fullName evidence="2">Uncharacterized protein</fullName>
    </submittedName>
</protein>
<keyword evidence="3" id="KW-1185">Reference proteome</keyword>
<dbReference type="SUPFAM" id="SSF50952">
    <property type="entry name" value="Soluble quinoprotein glucose dehydrogenase"/>
    <property type="match status" value="1"/>
</dbReference>
<evidence type="ECO:0000256" key="1">
    <source>
        <dbReference type="SAM" id="Phobius"/>
    </source>
</evidence>
<keyword evidence="1" id="KW-0472">Membrane</keyword>
<name>A0ABQ3LDI3_9PSEU</name>
<sequence>MFHHANHASAGTAHESFAVESGLRDIPPHLGVRTELRAVPDVSVVWGFRGSTGTEVDVRGLIAAAFVLAAFIGGSAPAVAQEAPAPQPMCKNSDSRLSELSGLVSDGEHLYALNDGGTKTQVFVLGRDCKVQKVISSSTDPYDPEDLARTADGTFWLSDTGDNRKRRDTVALISLTPRGEAKIHRLTYPDGQHDVEALIMDRSGTPYLITKDVFGDAKVYRPTGPLASPGPTPLESVGSLQIKETSTPGGPVGSIGSMTVTGAASMADGSVVALRTYTDAYLYAVTDGDLKSALQREPVRVPLPNEKQGEAIAFDPDGTLLSGGEGVGEQIRAVKGAAALAVEAAKSEGSTSGGTSAAGGTGQGSDFPYVQVGIAAIVVIGGLLLVGKLRKRRA</sequence>
<comment type="caution">
    <text evidence="2">The sequence shown here is derived from an EMBL/GenBank/DDBJ whole genome shotgun (WGS) entry which is preliminary data.</text>
</comment>
<gene>
    <name evidence="2" type="ORF">GCM10017790_23590</name>
</gene>
<proteinExistence type="predicted"/>
<organism evidence="2 3">
    <name type="scientific">Amycolatopsis oliviviridis</name>
    <dbReference type="NCBI Taxonomy" id="1471590"/>
    <lineage>
        <taxon>Bacteria</taxon>
        <taxon>Bacillati</taxon>
        <taxon>Actinomycetota</taxon>
        <taxon>Actinomycetes</taxon>
        <taxon>Pseudonocardiales</taxon>
        <taxon>Pseudonocardiaceae</taxon>
        <taxon>Amycolatopsis</taxon>
    </lineage>
</organism>
<dbReference type="EMBL" id="BNAY01000002">
    <property type="protein sequence ID" value="GHH12329.1"/>
    <property type="molecule type" value="Genomic_DNA"/>
</dbReference>